<feature type="compositionally biased region" description="Pro residues" evidence="1">
    <location>
        <begin position="528"/>
        <end position="543"/>
    </location>
</feature>
<organism evidence="3 4">
    <name type="scientific">Aphanomyces invadans</name>
    <dbReference type="NCBI Taxonomy" id="157072"/>
    <lineage>
        <taxon>Eukaryota</taxon>
        <taxon>Sar</taxon>
        <taxon>Stramenopiles</taxon>
        <taxon>Oomycota</taxon>
        <taxon>Saprolegniomycetes</taxon>
        <taxon>Saprolegniales</taxon>
        <taxon>Verrucalvaceae</taxon>
        <taxon>Aphanomyces</taxon>
    </lineage>
</organism>
<feature type="domain" description="Calponin-homology (CH)" evidence="2">
    <location>
        <begin position="338"/>
        <end position="447"/>
    </location>
</feature>
<protein>
    <recommendedName>
        <fullName evidence="2">Calponin-homology (CH) domain-containing protein</fullName>
    </recommendedName>
</protein>
<proteinExistence type="predicted"/>
<dbReference type="GO" id="GO:0015629">
    <property type="term" value="C:actin cytoskeleton"/>
    <property type="evidence" value="ECO:0007669"/>
    <property type="project" value="TreeGrafter"/>
</dbReference>
<reference evidence="3 4" key="1">
    <citation type="submission" date="2018-08" db="EMBL/GenBank/DDBJ databases">
        <title>Aphanomyces genome sequencing and annotation.</title>
        <authorList>
            <person name="Minardi D."/>
            <person name="Oidtmann B."/>
            <person name="Van Der Giezen M."/>
            <person name="Studholme D.J."/>
        </authorList>
    </citation>
    <scope>NUCLEOTIDE SEQUENCE [LARGE SCALE GENOMIC DNA]</scope>
    <source>
        <strain evidence="3 4">NJM0002</strain>
    </source>
</reference>
<gene>
    <name evidence="3" type="ORF">DYB32_008513</name>
</gene>
<dbReference type="GO" id="GO:0007015">
    <property type="term" value="P:actin filament organization"/>
    <property type="evidence" value="ECO:0007669"/>
    <property type="project" value="TreeGrafter"/>
</dbReference>
<dbReference type="PANTHER" id="PTHR47385:SF14">
    <property type="entry name" value="TRANSGELIN"/>
    <property type="match status" value="1"/>
</dbReference>
<feature type="compositionally biased region" description="Low complexity" evidence="1">
    <location>
        <begin position="498"/>
        <end position="514"/>
    </location>
</feature>
<comment type="caution">
    <text evidence="3">The sequence shown here is derived from an EMBL/GenBank/DDBJ whole genome shotgun (WGS) entry which is preliminary data.</text>
</comment>
<dbReference type="SUPFAM" id="SSF47576">
    <property type="entry name" value="Calponin-homology domain, CH-domain"/>
    <property type="match status" value="2"/>
</dbReference>
<dbReference type="InterPro" id="IPR003096">
    <property type="entry name" value="SM22_calponin"/>
</dbReference>
<feature type="compositionally biased region" description="Polar residues" evidence="1">
    <location>
        <begin position="516"/>
        <end position="525"/>
    </location>
</feature>
<dbReference type="PRINTS" id="PR00888">
    <property type="entry name" value="SM22CALPONIN"/>
</dbReference>
<dbReference type="GO" id="GO:0051015">
    <property type="term" value="F:actin filament binding"/>
    <property type="evidence" value="ECO:0007669"/>
    <property type="project" value="TreeGrafter"/>
</dbReference>
<feature type="domain" description="Calponin-homology (CH)" evidence="2">
    <location>
        <begin position="73"/>
        <end position="177"/>
    </location>
</feature>
<dbReference type="EMBL" id="QUSY01001394">
    <property type="protein sequence ID" value="RHY25110.1"/>
    <property type="molecule type" value="Genomic_DNA"/>
</dbReference>
<evidence type="ECO:0000259" key="2">
    <source>
        <dbReference type="PROSITE" id="PS50021"/>
    </source>
</evidence>
<dbReference type="AlphaFoldDB" id="A0A418AKX4"/>
<dbReference type="InterPro" id="IPR001715">
    <property type="entry name" value="CH_dom"/>
</dbReference>
<evidence type="ECO:0000313" key="4">
    <source>
        <dbReference type="Proteomes" id="UP000285060"/>
    </source>
</evidence>
<dbReference type="Pfam" id="PF00307">
    <property type="entry name" value="CH"/>
    <property type="match status" value="2"/>
</dbReference>
<name>A0A418AKX4_9STRA</name>
<dbReference type="InterPro" id="IPR036872">
    <property type="entry name" value="CH_dom_sf"/>
</dbReference>
<dbReference type="PANTHER" id="PTHR47385">
    <property type="entry name" value="CALPONIN"/>
    <property type="match status" value="1"/>
</dbReference>
<dbReference type="InterPro" id="IPR050606">
    <property type="entry name" value="Calponin-like"/>
</dbReference>
<sequence length="570" mass="60857">MHVSTQQLYPIEKSGKRIVRLRLKVEIRIPSQRTVLVGTTNSVALLMAHPPRGTSAYGLDKQLADKALVKYDKQSEMDAKEWIEALTRHSVGDDFGLGLKSGVILCDLANALDPSLKLKPSPSAMPFKQMENISAFLRACRTFGVAEFDLFETVDLFELKDVGLVVRCLHALGRAVQKRPGYNGPTLGVKEATKNTRQFTEAQIAEARHATSLLNMGSIATMQRTSVDTSGSVTFGADSASTGVPSAAPVATTPSDSTLTVPSLFRRSSSAFTDHVPTPPPQLSSPAVVAKPVSSTPACSTVAAASKTTAATPPVQVRGGGYGLDAELAAAAAAKYDYALEASIQTWIEAITHKSFETSFGESLRDGQVLCLHLNTLHALCQVPVVPIKIETSKIAFKLMQNIKNFLAAVRALGVADVDCFETVDLFELKDLSAVLRCLQALSRVIAKKFPAYTGPLLPDHSTRRPSAMTPPKPAATEAQKPKDEASAANSTRPSWQHTAAVAAPVTTPHEPTPIQTPAETTPSIRPQWPPAKTPEPPVPAPTPTTTTVPVAAPIAAFRSKGLPTRTNWT</sequence>
<accession>A0A418AKX4</accession>
<dbReference type="Proteomes" id="UP000285060">
    <property type="component" value="Unassembled WGS sequence"/>
</dbReference>
<dbReference type="SMART" id="SM00033">
    <property type="entry name" value="CH"/>
    <property type="match status" value="2"/>
</dbReference>
<feature type="compositionally biased region" description="Polar residues" evidence="1">
    <location>
        <begin position="488"/>
        <end position="497"/>
    </location>
</feature>
<keyword evidence="4" id="KW-1185">Reference proteome</keyword>
<evidence type="ECO:0000313" key="3">
    <source>
        <dbReference type="EMBL" id="RHY25110.1"/>
    </source>
</evidence>
<dbReference type="PROSITE" id="PS50021">
    <property type="entry name" value="CH"/>
    <property type="match status" value="2"/>
</dbReference>
<feature type="region of interest" description="Disordered" evidence="1">
    <location>
        <begin position="456"/>
        <end position="552"/>
    </location>
</feature>
<dbReference type="Gene3D" id="1.10.418.10">
    <property type="entry name" value="Calponin-like domain"/>
    <property type="match status" value="2"/>
</dbReference>
<evidence type="ECO:0000256" key="1">
    <source>
        <dbReference type="SAM" id="MobiDB-lite"/>
    </source>
</evidence>
<dbReference type="VEuPathDB" id="FungiDB:H310_10404"/>